<dbReference type="InterPro" id="IPR042269">
    <property type="entry name" value="Ser_carbopepase_S28_SKS"/>
</dbReference>
<dbReference type="GO" id="GO:0008239">
    <property type="term" value="F:dipeptidyl-peptidase activity"/>
    <property type="evidence" value="ECO:0007669"/>
    <property type="project" value="TreeGrafter"/>
</dbReference>
<dbReference type="Proteomes" id="UP001189624">
    <property type="component" value="Chromosome 5"/>
</dbReference>
<dbReference type="Gene3D" id="3.40.50.1820">
    <property type="entry name" value="alpha/beta hydrolase"/>
    <property type="match status" value="1"/>
</dbReference>
<dbReference type="GO" id="GO:0006508">
    <property type="term" value="P:proteolysis"/>
    <property type="evidence" value="ECO:0007669"/>
    <property type="project" value="UniProtKB-KW"/>
</dbReference>
<dbReference type="EMBL" id="OY731402">
    <property type="protein sequence ID" value="CAJ1955836.1"/>
    <property type="molecule type" value="Genomic_DNA"/>
</dbReference>
<evidence type="ECO:0008006" key="9">
    <source>
        <dbReference type="Google" id="ProtNLM"/>
    </source>
</evidence>
<protein>
    <recommendedName>
        <fullName evidence="9">Lysosomal Pro-X carboxypeptidase</fullName>
    </recommendedName>
</protein>
<evidence type="ECO:0000256" key="3">
    <source>
        <dbReference type="ARBA" id="ARBA00022729"/>
    </source>
</evidence>
<proteinExistence type="inferred from homology"/>
<evidence type="ECO:0000256" key="5">
    <source>
        <dbReference type="ARBA" id="ARBA00023180"/>
    </source>
</evidence>
<name>A0AA86SR86_9FABA</name>
<dbReference type="PANTHER" id="PTHR11010">
    <property type="entry name" value="PROTEASE S28 PRO-X CARBOXYPEPTIDASE-RELATED"/>
    <property type="match status" value="1"/>
</dbReference>
<dbReference type="SUPFAM" id="SSF53474">
    <property type="entry name" value="alpha/beta-Hydrolases"/>
    <property type="match status" value="1"/>
</dbReference>
<evidence type="ECO:0000256" key="6">
    <source>
        <dbReference type="SAM" id="SignalP"/>
    </source>
</evidence>
<accession>A0AA86SR86</accession>
<dbReference type="InterPro" id="IPR008758">
    <property type="entry name" value="Peptidase_S28"/>
</dbReference>
<dbReference type="AlphaFoldDB" id="A0AA86SR86"/>
<organism evidence="7 8">
    <name type="scientific">Sphenostylis stenocarpa</name>
    <dbReference type="NCBI Taxonomy" id="92480"/>
    <lineage>
        <taxon>Eukaryota</taxon>
        <taxon>Viridiplantae</taxon>
        <taxon>Streptophyta</taxon>
        <taxon>Embryophyta</taxon>
        <taxon>Tracheophyta</taxon>
        <taxon>Spermatophyta</taxon>
        <taxon>Magnoliopsida</taxon>
        <taxon>eudicotyledons</taxon>
        <taxon>Gunneridae</taxon>
        <taxon>Pentapetalae</taxon>
        <taxon>rosids</taxon>
        <taxon>fabids</taxon>
        <taxon>Fabales</taxon>
        <taxon>Fabaceae</taxon>
        <taxon>Papilionoideae</taxon>
        <taxon>50 kb inversion clade</taxon>
        <taxon>NPAAA clade</taxon>
        <taxon>indigoferoid/millettioid clade</taxon>
        <taxon>Phaseoleae</taxon>
        <taxon>Sphenostylis</taxon>
    </lineage>
</organism>
<keyword evidence="3 6" id="KW-0732">Signal</keyword>
<dbReference type="FunFam" id="1.20.120.980:FF:000006">
    <property type="entry name" value="Serine carboxypeptidase S28 family protein"/>
    <property type="match status" value="1"/>
</dbReference>
<evidence type="ECO:0000256" key="2">
    <source>
        <dbReference type="ARBA" id="ARBA00022670"/>
    </source>
</evidence>
<keyword evidence="2" id="KW-0645">Protease</keyword>
<evidence type="ECO:0000256" key="4">
    <source>
        <dbReference type="ARBA" id="ARBA00022801"/>
    </source>
</evidence>
<evidence type="ECO:0000313" key="8">
    <source>
        <dbReference type="Proteomes" id="UP001189624"/>
    </source>
</evidence>
<keyword evidence="4" id="KW-0378">Hydrolase</keyword>
<dbReference type="Gramene" id="rna-AYBTSS11_LOCUS16339">
    <property type="protein sequence ID" value="CAJ1955836.1"/>
    <property type="gene ID" value="gene-AYBTSS11_LOCUS16339"/>
</dbReference>
<gene>
    <name evidence="7" type="ORF">AYBTSS11_LOCUS16339</name>
</gene>
<dbReference type="Gene3D" id="1.20.120.980">
    <property type="entry name" value="Serine carboxypeptidase S28, SKS domain"/>
    <property type="match status" value="1"/>
</dbReference>
<dbReference type="GO" id="GO:0070008">
    <property type="term" value="F:serine-type exopeptidase activity"/>
    <property type="evidence" value="ECO:0007669"/>
    <property type="project" value="InterPro"/>
</dbReference>
<dbReference type="FunFam" id="3.40.50.1820:FF:000650">
    <property type="entry name" value="Lysosomal Pro-X carboxypeptidase isoform A"/>
    <property type="match status" value="1"/>
</dbReference>
<dbReference type="PANTHER" id="PTHR11010:SF96">
    <property type="entry name" value="LYSOSOMAL PRO-X CARBOXYPEPTIDASE-LIKE ISOFORM X1"/>
    <property type="match status" value="1"/>
</dbReference>
<evidence type="ECO:0000256" key="1">
    <source>
        <dbReference type="ARBA" id="ARBA00011079"/>
    </source>
</evidence>
<feature type="chain" id="PRO_5041690779" description="Lysosomal Pro-X carboxypeptidase" evidence="6">
    <location>
        <begin position="22"/>
        <end position="504"/>
    </location>
</feature>
<dbReference type="InterPro" id="IPR029058">
    <property type="entry name" value="AB_hydrolase_fold"/>
</dbReference>
<keyword evidence="8" id="KW-1185">Reference proteome</keyword>
<reference evidence="7" key="1">
    <citation type="submission" date="2023-10" db="EMBL/GenBank/DDBJ databases">
        <authorList>
            <person name="Domelevo Entfellner J.-B."/>
        </authorList>
    </citation>
    <scope>NUCLEOTIDE SEQUENCE</scope>
</reference>
<keyword evidence="5" id="KW-0325">Glycoprotein</keyword>
<dbReference type="Pfam" id="PF05577">
    <property type="entry name" value="Peptidase_S28"/>
    <property type="match status" value="1"/>
</dbReference>
<comment type="similarity">
    <text evidence="1">Belongs to the peptidase S28 family.</text>
</comment>
<evidence type="ECO:0000313" key="7">
    <source>
        <dbReference type="EMBL" id="CAJ1955836.1"/>
    </source>
</evidence>
<feature type="signal peptide" evidence="6">
    <location>
        <begin position="1"/>
        <end position="21"/>
    </location>
</feature>
<sequence length="504" mass="56481">MEHHTLFQCLLFISLMYYSTHFTTTHSVKIPRLSPIPQWDTSLHHPANLDAETDTENIKTFYYKQVLDHFNYRPESYKTFQQRYLINFKYWGGANSSAPIFAYLGAEAPIDSSPIGIAFLTDNAASFNALLVYIEHRYYGESVPFGSREEALKNASTIGYFNSAQAIADYASVLIHIKKTLHAPNSPVIVIGGSYGGMLASWFRLKYPHMAIGALASSAPILYFDNITPQDGYYSVVSRDFREASETCYQTILKSWSEIDRVGSQPKGLSILSQRFNTCRPLNKSYELKEYLETFYASAAQYNHPPRYPVTVICGGIDGGSFGSDILSKIYAGVVALRGKTTCNFNALTTPSETALGWTWQTCSEMVIPIGIGNNSMFQPQPFSYKSFAKKCKKLYGVSPRPHWVTTYYGGHNIKLVLEKFGSNIIFSNGLRDPYSIGGVLENISDSLVAIHAVNGSHCLDILGASATHNDPEWLVELWKKEINIMKGWITQYYVDLQALKLKG</sequence>